<evidence type="ECO:0000256" key="11">
    <source>
        <dbReference type="ARBA" id="ARBA00022777"/>
    </source>
</evidence>
<dbReference type="GO" id="GO:0006227">
    <property type="term" value="P:dUDP biosynthetic process"/>
    <property type="evidence" value="ECO:0007669"/>
    <property type="project" value="TreeGrafter"/>
</dbReference>
<dbReference type="GO" id="GO:0006235">
    <property type="term" value="P:dTTP biosynthetic process"/>
    <property type="evidence" value="ECO:0007669"/>
    <property type="project" value="TreeGrafter"/>
</dbReference>
<dbReference type="EC" id="2.7.4.9" evidence="5"/>
<proteinExistence type="inferred from homology"/>
<dbReference type="AlphaFoldDB" id="A0A915P5F7"/>
<dbReference type="GO" id="GO:0005829">
    <property type="term" value="C:cytosol"/>
    <property type="evidence" value="ECO:0007669"/>
    <property type="project" value="TreeGrafter"/>
</dbReference>
<dbReference type="PROSITE" id="PS01331">
    <property type="entry name" value="THYMIDYLATE_KINASE"/>
    <property type="match status" value="1"/>
</dbReference>
<dbReference type="CDD" id="cd01672">
    <property type="entry name" value="TMPK"/>
    <property type="match status" value="1"/>
</dbReference>
<keyword evidence="12" id="KW-0375">Hydrogen ion transport</keyword>
<dbReference type="Proteomes" id="UP000887560">
    <property type="component" value="Unplaced"/>
</dbReference>
<evidence type="ECO:0000256" key="15">
    <source>
        <dbReference type="ARBA" id="ARBA00023128"/>
    </source>
</evidence>
<dbReference type="GO" id="GO:0004550">
    <property type="term" value="F:nucleoside diphosphate kinase activity"/>
    <property type="evidence" value="ECO:0007669"/>
    <property type="project" value="TreeGrafter"/>
</dbReference>
<evidence type="ECO:0000256" key="12">
    <source>
        <dbReference type="ARBA" id="ARBA00022781"/>
    </source>
</evidence>
<keyword evidence="11" id="KW-0418">Kinase</keyword>
<keyword evidence="14" id="KW-0406">Ion transport</keyword>
<dbReference type="GO" id="GO:0004798">
    <property type="term" value="F:dTMP kinase activity"/>
    <property type="evidence" value="ECO:0007669"/>
    <property type="project" value="UniProtKB-EC"/>
</dbReference>
<dbReference type="WBParaSite" id="scf7180000422802.g9632">
    <property type="protein sequence ID" value="scf7180000422802.g9632"/>
    <property type="gene ID" value="scf7180000422802.g9632"/>
</dbReference>
<dbReference type="Gene3D" id="3.40.50.300">
    <property type="entry name" value="P-loop containing nucleotide triphosphate hydrolases"/>
    <property type="match status" value="1"/>
</dbReference>
<evidence type="ECO:0000256" key="2">
    <source>
        <dbReference type="ARBA" id="ARBA00004992"/>
    </source>
</evidence>
<evidence type="ECO:0000256" key="5">
    <source>
        <dbReference type="ARBA" id="ARBA00012980"/>
    </source>
</evidence>
<dbReference type="GO" id="GO:0006754">
    <property type="term" value="P:ATP biosynthetic process"/>
    <property type="evidence" value="ECO:0007669"/>
    <property type="project" value="UniProtKB-KW"/>
</dbReference>
<keyword evidence="8" id="KW-0808">Transferase</keyword>
<comment type="pathway">
    <text evidence="2">Pyrimidine metabolism; dTTP biosynthesis.</text>
</comment>
<evidence type="ECO:0000256" key="10">
    <source>
        <dbReference type="ARBA" id="ARBA00022741"/>
    </source>
</evidence>
<evidence type="ECO:0000256" key="13">
    <source>
        <dbReference type="ARBA" id="ARBA00022840"/>
    </source>
</evidence>
<evidence type="ECO:0000313" key="19">
    <source>
        <dbReference type="Proteomes" id="UP000887560"/>
    </source>
</evidence>
<evidence type="ECO:0000256" key="3">
    <source>
        <dbReference type="ARBA" id="ARBA00005895"/>
    </source>
</evidence>
<evidence type="ECO:0000259" key="18">
    <source>
        <dbReference type="Pfam" id="PF02223"/>
    </source>
</evidence>
<dbReference type="Pfam" id="PF10206">
    <property type="entry name" value="WRW"/>
    <property type="match status" value="1"/>
</dbReference>
<dbReference type="GO" id="GO:1902600">
    <property type="term" value="P:proton transmembrane transport"/>
    <property type="evidence" value="ECO:0007669"/>
    <property type="project" value="UniProtKB-KW"/>
</dbReference>
<evidence type="ECO:0000256" key="16">
    <source>
        <dbReference type="ARBA" id="ARBA00023136"/>
    </source>
</evidence>
<organism evidence="19 20">
    <name type="scientific">Meloidogyne floridensis</name>
    <dbReference type="NCBI Taxonomy" id="298350"/>
    <lineage>
        <taxon>Eukaryota</taxon>
        <taxon>Metazoa</taxon>
        <taxon>Ecdysozoa</taxon>
        <taxon>Nematoda</taxon>
        <taxon>Chromadorea</taxon>
        <taxon>Rhabditida</taxon>
        <taxon>Tylenchina</taxon>
        <taxon>Tylenchomorpha</taxon>
        <taxon>Tylenchoidea</taxon>
        <taxon>Meloidogynidae</taxon>
        <taxon>Meloidogyninae</taxon>
        <taxon>Meloidogyne</taxon>
    </lineage>
</organism>
<evidence type="ECO:0000256" key="14">
    <source>
        <dbReference type="ARBA" id="ARBA00023065"/>
    </source>
</evidence>
<dbReference type="SUPFAM" id="SSF52540">
    <property type="entry name" value="P-loop containing nucleoside triphosphate hydrolases"/>
    <property type="match status" value="1"/>
</dbReference>
<dbReference type="InterPro" id="IPR039430">
    <property type="entry name" value="Thymidylate_kin-like_dom"/>
</dbReference>
<dbReference type="GO" id="GO:0031966">
    <property type="term" value="C:mitochondrial membrane"/>
    <property type="evidence" value="ECO:0007669"/>
    <property type="project" value="UniProtKB-SubCell"/>
</dbReference>
<dbReference type="GO" id="GO:0005524">
    <property type="term" value="F:ATP binding"/>
    <property type="evidence" value="ECO:0007669"/>
    <property type="project" value="UniProtKB-KW"/>
</dbReference>
<comment type="similarity">
    <text evidence="3">Belongs to the ATPase F chain family.</text>
</comment>
<reference evidence="20" key="1">
    <citation type="submission" date="2022-11" db="UniProtKB">
        <authorList>
            <consortium name="WormBaseParasite"/>
        </authorList>
    </citation>
    <scope>IDENTIFICATION</scope>
</reference>
<dbReference type="PANTHER" id="PTHR10344:SF1">
    <property type="entry name" value="THYMIDYLATE KINASE"/>
    <property type="match status" value="1"/>
</dbReference>
<keyword evidence="10" id="KW-0547">Nucleotide-binding</keyword>
<accession>A0A915P5F7</accession>
<dbReference type="InterPro" id="IPR018094">
    <property type="entry name" value="Thymidylate_kinase"/>
</dbReference>
<feature type="domain" description="Thymidylate kinase-like" evidence="18">
    <location>
        <begin position="132"/>
        <end position="295"/>
    </location>
</feature>
<comment type="similarity">
    <text evidence="4">Belongs to the thymidylate kinase family.</text>
</comment>
<evidence type="ECO:0000256" key="8">
    <source>
        <dbReference type="ARBA" id="ARBA00022679"/>
    </source>
</evidence>
<evidence type="ECO:0000256" key="6">
    <source>
        <dbReference type="ARBA" id="ARBA00022448"/>
    </source>
</evidence>
<dbReference type="GO" id="GO:0005634">
    <property type="term" value="C:nucleus"/>
    <property type="evidence" value="ECO:0007669"/>
    <property type="project" value="TreeGrafter"/>
</dbReference>
<keyword evidence="6" id="KW-0813">Transport</keyword>
<dbReference type="InterPro" id="IPR018095">
    <property type="entry name" value="Thymidylate_kin_CS"/>
</dbReference>
<sequence length="318" mass="37123">MSQIRGKARLDRVVDWFRKEMPPKPYLFEKPKNPRDFPMPWFYNTFNKAFGRFMERQGVHFYNNVFNKTEIGLYSKDWNPRVHGIYCHWRYYGKNQDIPFSEVKLRDLRAWFGRPMGSSQNTLTSRGLLIVLEGLDRSGKTTQARLLFEHFKSLGIDARIQRFPDREEPTTGPAINKFLKNAKNLNENSEAIHLLFSANRWLLNSKMREELLSGRNLIVDRYSYSGIAYSMAKGINKCWACQPEVGLIRPDLVLFFDVSPENTSKRGGFGEEIMERRIDASLSIENVHENILKEVSLLLDKTNKPLKKFTLNDFGILN</sequence>
<comment type="subcellular location">
    <subcellularLocation>
        <location evidence="1">Mitochondrion membrane</location>
    </subcellularLocation>
</comment>
<dbReference type="InterPro" id="IPR027417">
    <property type="entry name" value="P-loop_NTPase"/>
</dbReference>
<evidence type="ECO:0000256" key="4">
    <source>
        <dbReference type="ARBA" id="ARBA00009776"/>
    </source>
</evidence>
<dbReference type="GO" id="GO:0045259">
    <property type="term" value="C:proton-transporting ATP synthase complex"/>
    <property type="evidence" value="ECO:0007669"/>
    <property type="project" value="UniProtKB-KW"/>
</dbReference>
<evidence type="ECO:0000256" key="9">
    <source>
        <dbReference type="ARBA" id="ARBA00022727"/>
    </source>
</evidence>
<name>A0A915P5F7_9BILA</name>
<keyword evidence="15" id="KW-0496">Mitochondrion</keyword>
<keyword evidence="17" id="KW-0066">ATP synthesis</keyword>
<keyword evidence="9" id="KW-0545">Nucleotide biosynthesis</keyword>
<dbReference type="NCBIfam" id="TIGR00041">
    <property type="entry name" value="DTMP_kinase"/>
    <property type="match status" value="1"/>
</dbReference>
<dbReference type="GO" id="GO:0006233">
    <property type="term" value="P:dTDP biosynthetic process"/>
    <property type="evidence" value="ECO:0007669"/>
    <property type="project" value="InterPro"/>
</dbReference>
<evidence type="ECO:0000256" key="7">
    <source>
        <dbReference type="ARBA" id="ARBA00022547"/>
    </source>
</evidence>
<keyword evidence="16" id="KW-0472">Membrane</keyword>
<keyword evidence="7" id="KW-0138">CF(0)</keyword>
<protein>
    <recommendedName>
        <fullName evidence="5">dTMP kinase</fullName>
        <ecNumber evidence="5">2.7.4.9</ecNumber>
    </recommendedName>
</protein>
<dbReference type="InterPro" id="IPR019344">
    <property type="entry name" value="F1F0-ATPsyn_F_prd"/>
</dbReference>
<keyword evidence="19" id="KW-1185">Reference proteome</keyword>
<dbReference type="Pfam" id="PF02223">
    <property type="entry name" value="Thymidylate_kin"/>
    <property type="match status" value="1"/>
</dbReference>
<evidence type="ECO:0000256" key="17">
    <source>
        <dbReference type="ARBA" id="ARBA00023310"/>
    </source>
</evidence>
<evidence type="ECO:0000313" key="20">
    <source>
        <dbReference type="WBParaSite" id="scf7180000422802.g9632"/>
    </source>
</evidence>
<evidence type="ECO:0000256" key="1">
    <source>
        <dbReference type="ARBA" id="ARBA00004325"/>
    </source>
</evidence>
<keyword evidence="13" id="KW-0067">ATP-binding</keyword>
<dbReference type="PANTHER" id="PTHR10344">
    <property type="entry name" value="THYMIDYLATE KINASE"/>
    <property type="match status" value="1"/>
</dbReference>